<accession>A0A6A7Y405</accession>
<dbReference type="AlphaFoldDB" id="A0A6A7Y405"/>
<keyword evidence="4" id="KW-1185">Reference proteome</keyword>
<keyword evidence="2" id="KW-0812">Transmembrane</keyword>
<organism evidence="3 4">
    <name type="scientific">Segnochrobactrum spirostomi</name>
    <dbReference type="NCBI Taxonomy" id="2608987"/>
    <lineage>
        <taxon>Bacteria</taxon>
        <taxon>Pseudomonadati</taxon>
        <taxon>Pseudomonadota</taxon>
        <taxon>Alphaproteobacteria</taxon>
        <taxon>Hyphomicrobiales</taxon>
        <taxon>Segnochrobactraceae</taxon>
        <taxon>Segnochrobactrum</taxon>
    </lineage>
</organism>
<dbReference type="InterPro" id="IPR050445">
    <property type="entry name" value="Bact_polysacc_biosynth/exp"/>
</dbReference>
<name>A0A6A7Y405_9HYPH</name>
<evidence type="ECO:0000313" key="4">
    <source>
        <dbReference type="Proteomes" id="UP000332515"/>
    </source>
</evidence>
<dbReference type="GO" id="GO:0004713">
    <property type="term" value="F:protein tyrosine kinase activity"/>
    <property type="evidence" value="ECO:0007669"/>
    <property type="project" value="TreeGrafter"/>
</dbReference>
<dbReference type="GO" id="GO:0005886">
    <property type="term" value="C:plasma membrane"/>
    <property type="evidence" value="ECO:0007669"/>
    <property type="project" value="TreeGrafter"/>
</dbReference>
<feature type="compositionally biased region" description="Basic residues" evidence="1">
    <location>
        <begin position="706"/>
        <end position="715"/>
    </location>
</feature>
<feature type="compositionally biased region" description="Low complexity" evidence="1">
    <location>
        <begin position="232"/>
        <end position="241"/>
    </location>
</feature>
<proteinExistence type="predicted"/>
<feature type="compositionally biased region" description="Basic residues" evidence="1">
    <location>
        <begin position="608"/>
        <end position="618"/>
    </location>
</feature>
<dbReference type="Proteomes" id="UP000332515">
    <property type="component" value="Unassembled WGS sequence"/>
</dbReference>
<reference evidence="3 4" key="1">
    <citation type="submission" date="2019-09" db="EMBL/GenBank/DDBJ databases">
        <title>Segnochrobactrum spirostomi gen. nov., sp. nov., isolated from the ciliate Spirostomum cf. yagiui and description of a novel family, Segnochrobactraceae fam. nov. within the order Rhizobiales of the class Alphaproteobacteria.</title>
        <authorList>
            <person name="Akter S."/>
            <person name="Shazib S.U.A."/>
            <person name="Shin M.K."/>
        </authorList>
    </citation>
    <scope>NUCLEOTIDE SEQUENCE [LARGE SCALE GENOMIC DNA]</scope>
    <source>
        <strain evidence="3 4">Sp-1</strain>
    </source>
</reference>
<keyword evidence="2" id="KW-0472">Membrane</keyword>
<dbReference type="EMBL" id="VWNA01000001">
    <property type="protein sequence ID" value="MQT13455.1"/>
    <property type="molecule type" value="Genomic_DNA"/>
</dbReference>
<dbReference type="PANTHER" id="PTHR32309">
    <property type="entry name" value="TYROSINE-PROTEIN KINASE"/>
    <property type="match status" value="1"/>
</dbReference>
<evidence type="ECO:0000256" key="1">
    <source>
        <dbReference type="SAM" id="MobiDB-lite"/>
    </source>
</evidence>
<protein>
    <recommendedName>
        <fullName evidence="5">Polysaccharide chain length determinant N-terminal domain-containing protein</fullName>
    </recommendedName>
</protein>
<feature type="transmembrane region" description="Helical" evidence="2">
    <location>
        <begin position="510"/>
        <end position="530"/>
    </location>
</feature>
<comment type="caution">
    <text evidence="3">The sequence shown here is derived from an EMBL/GenBank/DDBJ whole genome shotgun (WGS) entry which is preliminary data.</text>
</comment>
<dbReference type="PANTHER" id="PTHR32309:SF13">
    <property type="entry name" value="FERRIC ENTEROBACTIN TRANSPORT PROTEIN FEPE"/>
    <property type="match status" value="1"/>
</dbReference>
<feature type="compositionally biased region" description="Low complexity" evidence="1">
    <location>
        <begin position="695"/>
        <end position="705"/>
    </location>
</feature>
<evidence type="ECO:0008006" key="5">
    <source>
        <dbReference type="Google" id="ProtNLM"/>
    </source>
</evidence>
<evidence type="ECO:0000313" key="3">
    <source>
        <dbReference type="EMBL" id="MQT13455.1"/>
    </source>
</evidence>
<evidence type="ECO:0000256" key="2">
    <source>
        <dbReference type="SAM" id="Phobius"/>
    </source>
</evidence>
<keyword evidence="2" id="KW-1133">Transmembrane helix</keyword>
<feature type="compositionally biased region" description="Pro residues" evidence="1">
    <location>
        <begin position="215"/>
        <end position="226"/>
    </location>
</feature>
<feature type="region of interest" description="Disordered" evidence="1">
    <location>
        <begin position="588"/>
        <end position="715"/>
    </location>
</feature>
<feature type="region of interest" description="Disordered" evidence="1">
    <location>
        <begin position="207"/>
        <end position="241"/>
    </location>
</feature>
<sequence>MQVPQPVVPQPVFRVSSPPVFVSAAAIIIAEGEAIVEPRIRRPEPPSSDPAHRLAWDAPEPLGAAPLAAAGRHLWMVSLVAGGIVAGSAIALDLLPPLYRATALVQYAPDDGAFPADRKPPGGPLPAVDGEIAVLRSQDMLERASVALAAAGRSTPQGARDAAASAVERVGRLVAGLSARLPFVGSRREAAPDFGWRALIPSARADPAPGAPAAAPLPPVGPPPQRFGPSGGTAASAVTTSDTAEPVATAATRFANALSVSRIGLSTTIAIEVTAADPNAAAAAANTLAQVYIARQEAGARAAADAAVAALAVRLDEIAADLRTAEAEVDGYALARSAMAADEAAAREIRALQRRFRQLGDAQMRANAELRAIEESVTGDDALVDAVRAAERRRIAAPDGSADIARPDSALLAAADARRGALGAAVTARAAEIDALQRRLDALLSAASLPNAVSVELFRRQQRVQSLRTLYQTYLDRHQRLARLAAAVVPDSRMVAPARPPTEVAFPRKMPIIAGLGVFGLAVAVGLACWQERRRVRLASDERLRAFGGPRCSRRCPTCGAGRAIADRRTRSSAGRCRPSARRCAGCASRSRSRRGAATAASSWSSPRRSRARARRRSPSPSPARPPSPDSAASSSTAILGGRACTGGSADRSPRASPPSSGAKTRSSAISFRPTPAPAPISSSARTAARRRRSAGSPRPVSPNSSRRRGALTRS</sequence>
<dbReference type="RefSeq" id="WP_153482069.1">
    <property type="nucleotide sequence ID" value="NZ_VWNA01000001.1"/>
</dbReference>
<gene>
    <name evidence="3" type="ORF">F0357_12550</name>
</gene>
<feature type="compositionally biased region" description="Pro residues" evidence="1">
    <location>
        <begin position="620"/>
        <end position="629"/>
    </location>
</feature>
<feature type="compositionally biased region" description="Low complexity" evidence="1">
    <location>
        <begin position="588"/>
        <end position="607"/>
    </location>
</feature>